<dbReference type="RefSeq" id="XP_030051841.1">
    <property type="nucleotide sequence ID" value="XM_030195981.1"/>
</dbReference>
<evidence type="ECO:0000256" key="1">
    <source>
        <dbReference type="SAM" id="MobiDB-lite"/>
    </source>
</evidence>
<gene>
    <name evidence="3 4 5" type="primary">FAM177B</name>
</gene>
<dbReference type="PANTHER" id="PTHR31206:SF9">
    <property type="entry name" value="PROTEIN FAM177B"/>
    <property type="match status" value="1"/>
</dbReference>
<evidence type="ECO:0000313" key="4">
    <source>
        <dbReference type="RefSeq" id="XP_030051842.1"/>
    </source>
</evidence>
<organism evidence="2 4">
    <name type="scientific">Microcaecilia unicolor</name>
    <dbReference type="NCBI Taxonomy" id="1415580"/>
    <lineage>
        <taxon>Eukaryota</taxon>
        <taxon>Metazoa</taxon>
        <taxon>Chordata</taxon>
        <taxon>Craniata</taxon>
        <taxon>Vertebrata</taxon>
        <taxon>Euteleostomi</taxon>
        <taxon>Amphibia</taxon>
        <taxon>Gymnophiona</taxon>
        <taxon>Siphonopidae</taxon>
        <taxon>Microcaecilia</taxon>
    </lineage>
</organism>
<dbReference type="Proteomes" id="UP000515156">
    <property type="component" value="Chromosome 3"/>
</dbReference>
<dbReference type="RefSeq" id="XP_030051843.1">
    <property type="nucleotide sequence ID" value="XM_030195983.1"/>
</dbReference>
<dbReference type="RefSeq" id="XP_030051842.1">
    <property type="nucleotide sequence ID" value="XM_030195982.1"/>
</dbReference>
<dbReference type="Pfam" id="PF14774">
    <property type="entry name" value="FAM177"/>
    <property type="match status" value="1"/>
</dbReference>
<dbReference type="CTD" id="400823"/>
<sequence>MEDTGEVVQQNKLEEVDLGKQRRPKRIINFVSGETMEEYSTEDEEEDDKQKEIQNVDTSTLSWGSYLQFWLMRIATSSFFTCDFLGGKLASLLGLNLPKYQYAIDEHYRTENEGSNDEDEDEDGGVVATSHEAAALREKQHFPMQSVAYGSISSPKNTISLAEKTTEYGLGNLSFSTRNVE</sequence>
<feature type="region of interest" description="Disordered" evidence="1">
    <location>
        <begin position="34"/>
        <end position="53"/>
    </location>
</feature>
<evidence type="ECO:0000313" key="2">
    <source>
        <dbReference type="Proteomes" id="UP000515156"/>
    </source>
</evidence>
<dbReference type="AlphaFoldDB" id="A0A6P7X8E4"/>
<evidence type="ECO:0000313" key="3">
    <source>
        <dbReference type="RefSeq" id="XP_030051841.1"/>
    </source>
</evidence>
<dbReference type="PANTHER" id="PTHR31206">
    <property type="entry name" value="LP10445P"/>
    <property type="match status" value="1"/>
</dbReference>
<dbReference type="OrthoDB" id="45963at2759"/>
<evidence type="ECO:0000313" key="5">
    <source>
        <dbReference type="RefSeq" id="XP_030051843.1"/>
    </source>
</evidence>
<dbReference type="InterPro" id="IPR028260">
    <property type="entry name" value="FAM177"/>
</dbReference>
<dbReference type="GeneID" id="115465487"/>
<proteinExistence type="predicted"/>
<feature type="compositionally biased region" description="Acidic residues" evidence="1">
    <location>
        <begin position="35"/>
        <end position="47"/>
    </location>
</feature>
<protein>
    <submittedName>
        <fullName evidence="3 4">Protein FAM177B isoform X1</fullName>
    </submittedName>
</protein>
<reference evidence="3 4" key="1">
    <citation type="submission" date="2025-04" db="UniProtKB">
        <authorList>
            <consortium name="RefSeq"/>
        </authorList>
    </citation>
    <scope>IDENTIFICATION</scope>
</reference>
<accession>A0A6P7X8E4</accession>
<name>A0A6P7X8E4_9AMPH</name>
<dbReference type="KEGG" id="muo:115465487"/>
<keyword evidence="2" id="KW-1185">Reference proteome</keyword>